<dbReference type="RefSeq" id="WP_404540958.1">
    <property type="nucleotide sequence ID" value="NZ_JADIKL010000008.1"/>
</dbReference>
<dbReference type="InterPro" id="IPR056823">
    <property type="entry name" value="TEN-like_YD-shell"/>
</dbReference>
<keyword evidence="5" id="KW-1185">Reference proteome</keyword>
<dbReference type="InterPro" id="IPR006530">
    <property type="entry name" value="YD"/>
</dbReference>
<dbReference type="NCBIfam" id="TIGR01643">
    <property type="entry name" value="YD_repeat_2x"/>
    <property type="match status" value="3"/>
</dbReference>
<dbReference type="EMBL" id="JADIKL010000008">
    <property type="protein sequence ID" value="MFK2931886.1"/>
    <property type="molecule type" value="Genomic_DNA"/>
</dbReference>
<gene>
    <name evidence="4" type="ORF">ISP14_13900</name>
</gene>
<name>A0ABW8KIB9_9GAMM</name>
<dbReference type="InterPro" id="IPR022385">
    <property type="entry name" value="Rhs_assc_core"/>
</dbReference>
<evidence type="ECO:0000256" key="1">
    <source>
        <dbReference type="ARBA" id="ARBA00022737"/>
    </source>
</evidence>
<proteinExistence type="predicted"/>
<evidence type="ECO:0000313" key="4">
    <source>
        <dbReference type="EMBL" id="MFK2931886.1"/>
    </source>
</evidence>
<comment type="caution">
    <text evidence="4">The sequence shown here is derived from an EMBL/GenBank/DDBJ whole genome shotgun (WGS) entry which is preliminary data.</text>
</comment>
<dbReference type="InterPro" id="IPR050708">
    <property type="entry name" value="T6SS_VgrG/RHS"/>
</dbReference>
<keyword evidence="2" id="KW-0732">Signal</keyword>
<dbReference type="InterPro" id="IPR031325">
    <property type="entry name" value="RHS_repeat"/>
</dbReference>
<dbReference type="Proteomes" id="UP001620397">
    <property type="component" value="Unassembled WGS sequence"/>
</dbReference>
<accession>A0ABW8KIB9</accession>
<reference evidence="4 5" key="1">
    <citation type="submission" date="2020-10" db="EMBL/GenBank/DDBJ databases">
        <title>Phylogeny of dyella-like bacteria.</title>
        <authorList>
            <person name="Fu J."/>
        </authorList>
    </citation>
    <scope>NUCLEOTIDE SEQUENCE [LARGE SCALE GENOMIC DNA]</scope>
    <source>
        <strain evidence="4 5">DKC-1</strain>
    </source>
</reference>
<dbReference type="NCBIfam" id="TIGR03696">
    <property type="entry name" value="Rhs_assc_core"/>
    <property type="match status" value="1"/>
</dbReference>
<feature type="domain" description="Teneurin-like YD-shell" evidence="3">
    <location>
        <begin position="284"/>
        <end position="558"/>
    </location>
</feature>
<feature type="chain" id="PRO_5045616993" evidence="2">
    <location>
        <begin position="46"/>
        <end position="770"/>
    </location>
</feature>
<dbReference type="Gene3D" id="2.180.10.10">
    <property type="entry name" value="RHS repeat-associated core"/>
    <property type="match status" value="1"/>
</dbReference>
<dbReference type="PANTHER" id="PTHR32305:SF15">
    <property type="entry name" value="PROTEIN RHSA-RELATED"/>
    <property type="match status" value="1"/>
</dbReference>
<feature type="signal peptide" evidence="2">
    <location>
        <begin position="1"/>
        <end position="45"/>
    </location>
</feature>
<evidence type="ECO:0000259" key="3">
    <source>
        <dbReference type="Pfam" id="PF25023"/>
    </source>
</evidence>
<sequence length="770" mass="80441">MDQGHVAMNASAAVKEIPPLRRSRPIAARKPLVGALLGLAMLASAAPLLAQTANTTTKYTYDALDRPTQVTDPSGLNTTYQYDGLSNPTGLTSPDTGVTARTYDAAGNVLTATDAKGVLVTYTYDAQDRRLSASYADNTQNIAYHYDEANSVTGCSSSYPIGHLSRIVETAVTTVYCYDAQGRVIEKQQITGATTDTTGYAYTAAGRLSGMVYPSGTLTTYTRDSDGRIQGLSVTPPNGTASTAVSSVTYQPFGPVSGYTLGNGQAVTRAYDANYRLTDLTSPAFNLHFARDAMGDITALGNAPGANPATETYNYDPLYRLTGITDTGAALETYTYNPTGDRLSKTAPGLATGTYLYTTGTHQIASIGNAAQANDADGNTTGSVIGGNTYGFGYNERNRLTVVQLNGQTVGNYTYSALGERIGKVASFPQAVTERYAYNEAGQLIGEYGTTNRDYIWLGGLPVAVVDNTINGSVTTSTVNYVTADQLGTPRVVANSAGTVIWQLPYVGNPFGEHQPTSTTGYVLNLRFPGQYYDAESGLVHNGFRDYCPACGRYIQSDPVGLAAGMSTYAYTGSSPLNASDRLGLSCSAAGGTVTCAAPGGPTVSFPQPAGWPTTINSSSENYHAYDVPVSTGGADAGAITQQIINNPTPGSPSAATAGGTYNDATPTAFQDLSNFLDGIGDGAGGGYNNSPVMSYVTVDPATGNTVVVNVTLPGHPLFPGYVAREVCGGVVHNFGEGTSSLQSPSSPFANDINNVWIQQTQNLINNVSK</sequence>
<dbReference type="PRINTS" id="PR00394">
    <property type="entry name" value="RHSPROTEIN"/>
</dbReference>
<dbReference type="Pfam" id="PF25023">
    <property type="entry name" value="TEN_YD-shell"/>
    <property type="match status" value="1"/>
</dbReference>
<dbReference type="PANTHER" id="PTHR32305">
    <property type="match status" value="1"/>
</dbReference>
<protein>
    <submittedName>
        <fullName evidence="4">RHS repeat protein</fullName>
    </submittedName>
</protein>
<evidence type="ECO:0000313" key="5">
    <source>
        <dbReference type="Proteomes" id="UP001620397"/>
    </source>
</evidence>
<keyword evidence="1" id="KW-0677">Repeat</keyword>
<organism evidence="4 5">
    <name type="scientific">Dyella agri</name>
    <dbReference type="NCBI Taxonomy" id="1926869"/>
    <lineage>
        <taxon>Bacteria</taxon>
        <taxon>Pseudomonadati</taxon>
        <taxon>Pseudomonadota</taxon>
        <taxon>Gammaproteobacteria</taxon>
        <taxon>Lysobacterales</taxon>
        <taxon>Rhodanobacteraceae</taxon>
        <taxon>Dyella</taxon>
    </lineage>
</organism>
<evidence type="ECO:0000256" key="2">
    <source>
        <dbReference type="SAM" id="SignalP"/>
    </source>
</evidence>
<dbReference type="Pfam" id="PF05593">
    <property type="entry name" value="RHS_repeat"/>
    <property type="match status" value="3"/>
</dbReference>